<gene>
    <name evidence="5" type="ORF">PFX98_22225</name>
</gene>
<feature type="chain" id="PRO_5041721405" evidence="3">
    <location>
        <begin position="22"/>
        <end position="347"/>
    </location>
</feature>
<dbReference type="InterPro" id="IPR015943">
    <property type="entry name" value="WD40/YVTN_repeat-like_dom_sf"/>
</dbReference>
<dbReference type="RefSeq" id="WP_285232661.1">
    <property type="nucleotide sequence ID" value="NZ_CP116346.1"/>
</dbReference>
<organism evidence="5 6">
    <name type="scientific">Paucibacter sediminis</name>
    <dbReference type="NCBI Taxonomy" id="3019553"/>
    <lineage>
        <taxon>Bacteria</taxon>
        <taxon>Pseudomonadati</taxon>
        <taxon>Pseudomonadota</taxon>
        <taxon>Betaproteobacteria</taxon>
        <taxon>Burkholderiales</taxon>
        <taxon>Sphaerotilaceae</taxon>
        <taxon>Roseateles</taxon>
    </lineage>
</organism>
<dbReference type="GO" id="GO:0009523">
    <property type="term" value="C:photosystem II"/>
    <property type="evidence" value="ECO:0007669"/>
    <property type="project" value="UniProtKB-KW"/>
</dbReference>
<dbReference type="Proteomes" id="UP001177769">
    <property type="component" value="Chromosome"/>
</dbReference>
<evidence type="ECO:0000256" key="3">
    <source>
        <dbReference type="SAM" id="SignalP"/>
    </source>
</evidence>
<dbReference type="GO" id="GO:0015979">
    <property type="term" value="P:photosynthesis"/>
    <property type="evidence" value="ECO:0007669"/>
    <property type="project" value="UniProtKB-KW"/>
</dbReference>
<keyword evidence="3" id="KW-0732">Signal</keyword>
<name>A0AA95NKZ0_9BURK</name>
<dbReference type="Pfam" id="PF14870">
    <property type="entry name" value="PSII_BNR"/>
    <property type="match status" value="1"/>
</dbReference>
<evidence type="ECO:0000313" key="6">
    <source>
        <dbReference type="Proteomes" id="UP001177769"/>
    </source>
</evidence>
<keyword evidence="1" id="KW-0602">Photosynthesis</keyword>
<dbReference type="PANTHER" id="PTHR47199:SF2">
    <property type="entry name" value="PHOTOSYSTEM II STABILITY_ASSEMBLY FACTOR HCF136, CHLOROPLASTIC"/>
    <property type="match status" value="1"/>
</dbReference>
<dbReference type="KEGG" id="pais:PFX98_22225"/>
<evidence type="ECO:0000256" key="2">
    <source>
        <dbReference type="ARBA" id="ARBA00023276"/>
    </source>
</evidence>
<dbReference type="InterPro" id="IPR028203">
    <property type="entry name" value="PSII_CF48-like_dom"/>
</dbReference>
<evidence type="ECO:0000313" key="5">
    <source>
        <dbReference type="EMBL" id="WIT11576.1"/>
    </source>
</evidence>
<feature type="domain" description="Photosynthesis system II assembly factor Ycf48/Hcf136-like" evidence="4">
    <location>
        <begin position="152"/>
        <end position="224"/>
    </location>
</feature>
<proteinExistence type="predicted"/>
<keyword evidence="6" id="KW-1185">Reference proteome</keyword>
<protein>
    <submittedName>
        <fullName evidence="5">YCF48-related protein</fullName>
    </submittedName>
</protein>
<feature type="signal peptide" evidence="3">
    <location>
        <begin position="1"/>
        <end position="21"/>
    </location>
</feature>
<dbReference type="SUPFAM" id="SSF110296">
    <property type="entry name" value="Oligoxyloglucan reducing end-specific cellobiohydrolase"/>
    <property type="match status" value="1"/>
</dbReference>
<dbReference type="Gene3D" id="2.130.10.10">
    <property type="entry name" value="YVTN repeat-like/Quinoprotein amine dehydrogenase"/>
    <property type="match status" value="2"/>
</dbReference>
<dbReference type="AlphaFoldDB" id="A0AA95NKZ0"/>
<dbReference type="PANTHER" id="PTHR47199">
    <property type="entry name" value="PHOTOSYSTEM II STABILITY/ASSEMBLY FACTOR HCF136, CHLOROPLASTIC"/>
    <property type="match status" value="1"/>
</dbReference>
<evidence type="ECO:0000256" key="1">
    <source>
        <dbReference type="ARBA" id="ARBA00022531"/>
    </source>
</evidence>
<reference evidence="5" key="1">
    <citation type="submission" date="2023-01" db="EMBL/GenBank/DDBJ databases">
        <title>Whole genome sequence of Paucibacter sp. S2-9 isolated from pond sediment.</title>
        <authorList>
            <person name="Jung J.Y."/>
        </authorList>
    </citation>
    <scope>NUCLEOTIDE SEQUENCE</scope>
    <source>
        <strain evidence="5">S2-9</strain>
    </source>
</reference>
<evidence type="ECO:0000259" key="4">
    <source>
        <dbReference type="Pfam" id="PF14870"/>
    </source>
</evidence>
<keyword evidence="2" id="KW-0604">Photosystem II</keyword>
<sequence length="347" mass="36900">MHKQTLILAALLLALQPPAQADPLARPARATALLSQRLVTAIAAAGPQRLVAVGQRGHIAYSDDGGQGWTQARVPVASDLTALQFVDAKQGYAVGHDGVVLASSDGGTSWSLKLDGRQANSLLLKHLQSLPASEVRERLLAEAQRNAEAGPDKPFLDLFFSSADEGFVVGAYNLILHTADAGKTWTPWFERTDNPRLLNLYAIRPHRGSLYIAGEAGLLLRLDAAQQRFVALDGGYQGSFFGLLDAGDTLIAYGMRGHAHATRDAGKTWTRLDTPLQASITAASRGAAQELWLADQTGSVALSRDGAQSFRRVALPETLPLAALAATPTRLLLGGARGLRSLPLPKD</sequence>
<accession>A0AA95NKZ0</accession>
<dbReference type="EMBL" id="CP116346">
    <property type="protein sequence ID" value="WIT11576.1"/>
    <property type="molecule type" value="Genomic_DNA"/>
</dbReference>